<evidence type="ECO:0000256" key="5">
    <source>
        <dbReference type="SAM" id="Phobius"/>
    </source>
</evidence>
<keyword evidence="3 4" id="KW-0408">Iron</keyword>
<evidence type="ECO:0000313" key="8">
    <source>
        <dbReference type="Proteomes" id="UP000053099"/>
    </source>
</evidence>
<sequence length="221" mass="25045">MEIGWIETTIGALFATVVLTLWLSRGSGWLEPRFWRNAAVVSSLIMSGILVYLTIDSLNQIREGSARVPAYTVINKAIGLKRDYEKRRDIPVIGEEVGFFDKVWSEEEAYTLVNKGKMTLQSRNCMDCHTLLGNGAYFAPDLTRAWLDPKWETMVKGMTGKATKEEAMAEWLQHPDRYPTFVRRMPNLGLSEEEAKALVAFLKWMSAIDTNGFPDRFAGVQ</sequence>
<feature type="transmembrane region" description="Helical" evidence="5">
    <location>
        <begin position="35"/>
        <end position="55"/>
    </location>
</feature>
<dbReference type="PROSITE" id="PS51007">
    <property type="entry name" value="CYTC"/>
    <property type="match status" value="1"/>
</dbReference>
<evidence type="ECO:0000256" key="1">
    <source>
        <dbReference type="ARBA" id="ARBA00022617"/>
    </source>
</evidence>
<gene>
    <name evidence="7" type="ORF">AN926_03220</name>
</gene>
<comment type="caution">
    <text evidence="7">The sequence shown here is derived from an EMBL/GenBank/DDBJ whole genome shotgun (WGS) entry which is preliminary data.</text>
</comment>
<dbReference type="SUPFAM" id="SSF46626">
    <property type="entry name" value="Cytochrome c"/>
    <property type="match status" value="1"/>
</dbReference>
<keyword evidence="5" id="KW-0812">Transmembrane</keyword>
<evidence type="ECO:0000256" key="2">
    <source>
        <dbReference type="ARBA" id="ARBA00022723"/>
    </source>
</evidence>
<dbReference type="GO" id="GO:0020037">
    <property type="term" value="F:heme binding"/>
    <property type="evidence" value="ECO:0007669"/>
    <property type="project" value="InterPro"/>
</dbReference>
<feature type="transmembrane region" description="Helical" evidence="5">
    <location>
        <begin position="6"/>
        <end position="23"/>
    </location>
</feature>
<dbReference type="AlphaFoldDB" id="A0A0N0IR78"/>
<dbReference type="EMBL" id="LJJR01000007">
    <property type="protein sequence ID" value="KPD32438.1"/>
    <property type="molecule type" value="Genomic_DNA"/>
</dbReference>
<dbReference type="InterPro" id="IPR009056">
    <property type="entry name" value="Cyt_c-like_dom"/>
</dbReference>
<keyword evidence="2 4" id="KW-0479">Metal-binding</keyword>
<dbReference type="Pfam" id="PF00034">
    <property type="entry name" value="Cytochrom_C"/>
    <property type="match status" value="1"/>
</dbReference>
<keyword evidence="5" id="KW-1133">Transmembrane helix</keyword>
<keyword evidence="5" id="KW-0472">Membrane</keyword>
<keyword evidence="1 4" id="KW-0349">Heme</keyword>
<dbReference type="Proteomes" id="UP000053099">
    <property type="component" value="Unassembled WGS sequence"/>
</dbReference>
<accession>A0A0N0IR78</accession>
<evidence type="ECO:0000256" key="4">
    <source>
        <dbReference type="PROSITE-ProRule" id="PRU00433"/>
    </source>
</evidence>
<name>A0A0N0IR78_THESC</name>
<organism evidence="7 8">
    <name type="scientific">Thermus scotoductus</name>
    <dbReference type="NCBI Taxonomy" id="37636"/>
    <lineage>
        <taxon>Bacteria</taxon>
        <taxon>Thermotogati</taxon>
        <taxon>Deinococcota</taxon>
        <taxon>Deinococci</taxon>
        <taxon>Thermales</taxon>
        <taxon>Thermaceae</taxon>
        <taxon>Thermus</taxon>
    </lineage>
</organism>
<dbReference type="GO" id="GO:0046872">
    <property type="term" value="F:metal ion binding"/>
    <property type="evidence" value="ECO:0007669"/>
    <property type="project" value="UniProtKB-KW"/>
</dbReference>
<proteinExistence type="predicted"/>
<reference evidence="7 8" key="1">
    <citation type="submission" date="2015-09" db="EMBL/GenBank/DDBJ databases">
        <title>Draft genome sequence of Thermus scotoductus strain K1 isolated from a geothermal spring in Nagorno-Karabakh, Armenia.</title>
        <authorList>
            <person name="Saghatelyan A."/>
            <person name="Poghosyan L."/>
            <person name="Panosyan H."/>
            <person name="Birkeland N.-K."/>
        </authorList>
    </citation>
    <scope>NUCLEOTIDE SEQUENCE [LARGE SCALE GENOMIC DNA]</scope>
    <source>
        <strain evidence="7 8">K1</strain>
    </source>
</reference>
<dbReference type="InterPro" id="IPR036909">
    <property type="entry name" value="Cyt_c-like_dom_sf"/>
</dbReference>
<dbReference type="Gene3D" id="1.10.760.10">
    <property type="entry name" value="Cytochrome c-like domain"/>
    <property type="match status" value="1"/>
</dbReference>
<evidence type="ECO:0000256" key="3">
    <source>
        <dbReference type="ARBA" id="ARBA00023004"/>
    </source>
</evidence>
<dbReference type="PATRIC" id="fig|37636.3.peg.2371"/>
<protein>
    <submittedName>
        <fullName evidence="7">Cytochrome C</fullName>
    </submittedName>
</protein>
<feature type="domain" description="Cytochrome c" evidence="6">
    <location>
        <begin position="111"/>
        <end position="206"/>
    </location>
</feature>
<dbReference type="GO" id="GO:0009055">
    <property type="term" value="F:electron transfer activity"/>
    <property type="evidence" value="ECO:0007669"/>
    <property type="project" value="InterPro"/>
</dbReference>
<evidence type="ECO:0000259" key="6">
    <source>
        <dbReference type="PROSITE" id="PS51007"/>
    </source>
</evidence>
<evidence type="ECO:0000313" key="7">
    <source>
        <dbReference type="EMBL" id="KPD32438.1"/>
    </source>
</evidence>